<dbReference type="Proteomes" id="UP001597520">
    <property type="component" value="Unassembled WGS sequence"/>
</dbReference>
<name>A0ABW5T832_9BACI</name>
<evidence type="ECO:0000313" key="1">
    <source>
        <dbReference type="EMBL" id="MFD2707030.1"/>
    </source>
</evidence>
<reference evidence="2" key="1">
    <citation type="journal article" date="2019" name="Int. J. Syst. Evol. Microbiol.">
        <title>The Global Catalogue of Microorganisms (GCM) 10K type strain sequencing project: providing services to taxonomists for standard genome sequencing and annotation.</title>
        <authorList>
            <consortium name="The Broad Institute Genomics Platform"/>
            <consortium name="The Broad Institute Genome Sequencing Center for Infectious Disease"/>
            <person name="Wu L."/>
            <person name="Ma J."/>
        </authorList>
    </citation>
    <scope>NUCLEOTIDE SEQUENCE [LARGE SCALE GENOMIC DNA]</scope>
    <source>
        <strain evidence="2">KCTC 33792</strain>
    </source>
</reference>
<dbReference type="RefSeq" id="WP_380714353.1">
    <property type="nucleotide sequence ID" value="NZ_JBHUML010000006.1"/>
</dbReference>
<proteinExistence type="predicted"/>
<organism evidence="1 2">
    <name type="scientific">Salibacterium lacus</name>
    <dbReference type="NCBI Taxonomy" id="1898109"/>
    <lineage>
        <taxon>Bacteria</taxon>
        <taxon>Bacillati</taxon>
        <taxon>Bacillota</taxon>
        <taxon>Bacilli</taxon>
        <taxon>Bacillales</taxon>
        <taxon>Bacillaceae</taxon>
    </lineage>
</organism>
<protein>
    <submittedName>
        <fullName evidence="1">Uncharacterized protein</fullName>
    </submittedName>
</protein>
<sequence length="51" mass="6306">MRQVFLRLWQVNDSFWLVNERNRQVTALDCRRHNEKTAPMLSFRNKQESKQ</sequence>
<dbReference type="EMBL" id="JBHUML010000006">
    <property type="protein sequence ID" value="MFD2707030.1"/>
    <property type="molecule type" value="Genomic_DNA"/>
</dbReference>
<keyword evidence="2" id="KW-1185">Reference proteome</keyword>
<evidence type="ECO:0000313" key="2">
    <source>
        <dbReference type="Proteomes" id="UP001597520"/>
    </source>
</evidence>
<accession>A0ABW5T832</accession>
<gene>
    <name evidence="1" type="ORF">ACFSUB_16360</name>
</gene>
<comment type="caution">
    <text evidence="1">The sequence shown here is derived from an EMBL/GenBank/DDBJ whole genome shotgun (WGS) entry which is preliminary data.</text>
</comment>